<dbReference type="InterPro" id="IPR036869">
    <property type="entry name" value="J_dom_sf"/>
</dbReference>
<dbReference type="Proteomes" id="UP000315751">
    <property type="component" value="Unassembled WGS sequence"/>
</dbReference>
<keyword evidence="4" id="KW-1185">Reference proteome</keyword>
<proteinExistence type="predicted"/>
<feature type="compositionally biased region" description="Gly residues" evidence="1">
    <location>
        <begin position="80"/>
        <end position="94"/>
    </location>
</feature>
<dbReference type="FunFam" id="2.60.260.20:FF:000013">
    <property type="entry name" value="DnaJ subfamily B member 11"/>
    <property type="match status" value="1"/>
</dbReference>
<feature type="domain" description="J" evidence="2">
    <location>
        <begin position="2"/>
        <end position="67"/>
    </location>
</feature>
<evidence type="ECO:0000259" key="2">
    <source>
        <dbReference type="PROSITE" id="PS50076"/>
    </source>
</evidence>
<evidence type="ECO:0000313" key="3">
    <source>
        <dbReference type="EMBL" id="TWB38536.1"/>
    </source>
</evidence>
<dbReference type="Gene3D" id="2.60.260.20">
    <property type="entry name" value="Urease metallochaperone UreE, N-terminal domain"/>
    <property type="match status" value="2"/>
</dbReference>
<comment type="caution">
    <text evidence="3">The sequence shown here is derived from an EMBL/GenBank/DDBJ whole genome shotgun (WGS) entry which is preliminary data.</text>
</comment>
<name>A0A560GWV7_9PROT</name>
<dbReference type="AlphaFoldDB" id="A0A560GWV7"/>
<dbReference type="GO" id="GO:0005737">
    <property type="term" value="C:cytoplasm"/>
    <property type="evidence" value="ECO:0007669"/>
    <property type="project" value="TreeGrafter"/>
</dbReference>
<sequence>MDPYALLGVARDADEKAIRTAYRALAKKHHPDLNPGKPEAEAKFKEIAAAYALLSDPEKRARFDRGEIDDTGAETAPRGPAGGNRAGGNRGGGFYRQHAGDPFASGHGRYQAGPEDLGGFDHEDLESLLRRAFGQGMGGQGMGGQPGGGFPLKGADAHYSLTVDFLTAAKGATRRLTLPDGQVLDVAIPAGLKDGQSLRLAGKGGPGLNGGPAGDAFVEVTVSPHPLYRRDGDDIVIELPVTLKEAVLGAKVKVPTIHGSVMLAIPPRSSSGTRLRLKGRGIRQGHQVVELKVVLPPGEEPELAAFLEGWTPRHDADPRAGLADLDREGA</sequence>
<dbReference type="InterPro" id="IPR018253">
    <property type="entry name" value="DnaJ_domain_CS"/>
</dbReference>
<dbReference type="InterPro" id="IPR008971">
    <property type="entry name" value="HSP40/DnaJ_pept-bd"/>
</dbReference>
<dbReference type="RefSeq" id="WP_145734634.1">
    <property type="nucleotide sequence ID" value="NZ_VITR01000012.1"/>
</dbReference>
<dbReference type="InterPro" id="IPR001623">
    <property type="entry name" value="DnaJ_domain"/>
</dbReference>
<dbReference type="Gene3D" id="1.10.287.110">
    <property type="entry name" value="DnaJ domain"/>
    <property type="match status" value="1"/>
</dbReference>
<dbReference type="GO" id="GO:0051082">
    <property type="term" value="F:unfolded protein binding"/>
    <property type="evidence" value="ECO:0007669"/>
    <property type="project" value="InterPro"/>
</dbReference>
<organism evidence="3 4">
    <name type="scientific">Nitrospirillum amazonense</name>
    <dbReference type="NCBI Taxonomy" id="28077"/>
    <lineage>
        <taxon>Bacteria</taxon>
        <taxon>Pseudomonadati</taxon>
        <taxon>Pseudomonadota</taxon>
        <taxon>Alphaproteobacteria</taxon>
        <taxon>Rhodospirillales</taxon>
        <taxon>Azospirillaceae</taxon>
        <taxon>Nitrospirillum</taxon>
    </lineage>
</organism>
<dbReference type="PROSITE" id="PS50076">
    <property type="entry name" value="DNAJ_2"/>
    <property type="match status" value="1"/>
</dbReference>
<dbReference type="Pfam" id="PF00226">
    <property type="entry name" value="DnaJ"/>
    <property type="match status" value="1"/>
</dbReference>
<gene>
    <name evidence="3" type="ORF">FBZ90_11224</name>
</gene>
<dbReference type="EMBL" id="VITR01000012">
    <property type="protein sequence ID" value="TWB38536.1"/>
    <property type="molecule type" value="Genomic_DNA"/>
</dbReference>
<dbReference type="SUPFAM" id="SSF49493">
    <property type="entry name" value="HSP40/DnaJ peptide-binding domain"/>
    <property type="match status" value="2"/>
</dbReference>
<dbReference type="SMART" id="SM00271">
    <property type="entry name" value="DnaJ"/>
    <property type="match status" value="1"/>
</dbReference>
<dbReference type="InterPro" id="IPR002939">
    <property type="entry name" value="DnaJ_C"/>
</dbReference>
<protein>
    <submittedName>
        <fullName evidence="3">DnaJ-class molecular chaperone</fullName>
    </submittedName>
</protein>
<dbReference type="Pfam" id="PF01556">
    <property type="entry name" value="DnaJ_C"/>
    <property type="match status" value="1"/>
</dbReference>
<dbReference type="PANTHER" id="PTHR43096">
    <property type="entry name" value="DNAJ HOMOLOG 1, MITOCHONDRIAL-RELATED"/>
    <property type="match status" value="1"/>
</dbReference>
<evidence type="ECO:0000256" key="1">
    <source>
        <dbReference type="SAM" id="MobiDB-lite"/>
    </source>
</evidence>
<dbReference type="GO" id="GO:0042026">
    <property type="term" value="P:protein refolding"/>
    <property type="evidence" value="ECO:0007669"/>
    <property type="project" value="TreeGrafter"/>
</dbReference>
<dbReference type="PROSITE" id="PS00636">
    <property type="entry name" value="DNAJ_1"/>
    <property type="match status" value="1"/>
</dbReference>
<dbReference type="OrthoDB" id="9779889at2"/>
<dbReference type="PANTHER" id="PTHR43096:SF10">
    <property type="entry name" value="CHAPERONE PROTEIN DNAJ A6, CHLOROPLASTIC"/>
    <property type="match status" value="1"/>
</dbReference>
<dbReference type="CDD" id="cd06257">
    <property type="entry name" value="DnaJ"/>
    <property type="match status" value="1"/>
</dbReference>
<dbReference type="SUPFAM" id="SSF46565">
    <property type="entry name" value="Chaperone J-domain"/>
    <property type="match status" value="1"/>
</dbReference>
<reference evidence="3 4" key="1">
    <citation type="submission" date="2019-06" db="EMBL/GenBank/DDBJ databases">
        <title>Genomic Encyclopedia of Type Strains, Phase IV (KMG-V): Genome sequencing to study the core and pangenomes of soil and plant-associated prokaryotes.</title>
        <authorList>
            <person name="Whitman W."/>
        </authorList>
    </citation>
    <scope>NUCLEOTIDE SEQUENCE [LARGE SCALE GENOMIC DNA]</scope>
    <source>
        <strain evidence="3 4">BR 11622</strain>
    </source>
</reference>
<feature type="region of interest" description="Disordered" evidence="1">
    <location>
        <begin position="68"/>
        <end position="97"/>
    </location>
</feature>
<dbReference type="CDD" id="cd10747">
    <property type="entry name" value="DnaJ_C"/>
    <property type="match status" value="1"/>
</dbReference>
<accession>A0A560GWV7</accession>
<evidence type="ECO:0000313" key="4">
    <source>
        <dbReference type="Proteomes" id="UP000315751"/>
    </source>
</evidence>
<dbReference type="PRINTS" id="PR00625">
    <property type="entry name" value="JDOMAIN"/>
</dbReference>